<comment type="similarity">
    <text evidence="2 9">Belongs to the MGMT family.</text>
</comment>
<dbReference type="InterPro" id="IPR023546">
    <property type="entry name" value="MGMT"/>
</dbReference>
<feature type="domain" description="Methylguanine DNA methyltransferase ribonuclease-like" evidence="11">
    <location>
        <begin position="6"/>
        <end position="67"/>
    </location>
</feature>
<evidence type="ECO:0000259" key="10">
    <source>
        <dbReference type="Pfam" id="PF01035"/>
    </source>
</evidence>
<dbReference type="NCBIfam" id="TIGR00589">
    <property type="entry name" value="ogt"/>
    <property type="match status" value="1"/>
</dbReference>
<keyword evidence="6 9" id="KW-0227">DNA damage</keyword>
<keyword evidence="7 9" id="KW-0234">DNA repair</keyword>
<dbReference type="PANTHER" id="PTHR10815:SF5">
    <property type="entry name" value="METHYLATED-DNA--PROTEIN-CYSTEINE METHYLTRANSFERASE"/>
    <property type="match status" value="1"/>
</dbReference>
<keyword evidence="13" id="KW-1185">Reference proteome</keyword>
<evidence type="ECO:0000256" key="1">
    <source>
        <dbReference type="ARBA" id="ARBA00001286"/>
    </source>
</evidence>
<evidence type="ECO:0000256" key="4">
    <source>
        <dbReference type="ARBA" id="ARBA00022603"/>
    </source>
</evidence>
<dbReference type="Pfam" id="PF02870">
    <property type="entry name" value="Methyltransf_1N"/>
    <property type="match status" value="1"/>
</dbReference>
<evidence type="ECO:0000256" key="2">
    <source>
        <dbReference type="ARBA" id="ARBA00008711"/>
    </source>
</evidence>
<dbReference type="RefSeq" id="WP_186918846.1">
    <property type="nucleotide sequence ID" value="NZ_JACOPQ010000004.1"/>
</dbReference>
<keyword evidence="5 9" id="KW-0808">Transferase</keyword>
<name>A0A8J6JK41_9FIRM</name>
<comment type="caution">
    <text evidence="12">The sequence shown here is derived from an EMBL/GenBank/DDBJ whole genome shotgun (WGS) entry which is preliminary data.</text>
</comment>
<keyword evidence="3 9" id="KW-0963">Cytoplasm</keyword>
<dbReference type="CDD" id="cd06445">
    <property type="entry name" value="ATase"/>
    <property type="match status" value="1"/>
</dbReference>
<dbReference type="AlphaFoldDB" id="A0A8J6JK41"/>
<organism evidence="12 13">
    <name type="scientific">Lawsonibacter faecis</name>
    <dbReference type="NCBI Taxonomy" id="2763052"/>
    <lineage>
        <taxon>Bacteria</taxon>
        <taxon>Bacillati</taxon>
        <taxon>Bacillota</taxon>
        <taxon>Clostridia</taxon>
        <taxon>Eubacteriales</taxon>
        <taxon>Oscillospiraceae</taxon>
        <taxon>Lawsonibacter</taxon>
    </lineage>
</organism>
<comment type="catalytic activity">
    <reaction evidence="1 9">
        <text>a 4-O-methyl-thymidine in DNA + L-cysteinyl-[protein] = a thymidine in DNA + S-methyl-L-cysteinyl-[protein]</text>
        <dbReference type="Rhea" id="RHEA:53428"/>
        <dbReference type="Rhea" id="RHEA-COMP:10131"/>
        <dbReference type="Rhea" id="RHEA-COMP:10132"/>
        <dbReference type="Rhea" id="RHEA-COMP:13555"/>
        <dbReference type="Rhea" id="RHEA-COMP:13556"/>
        <dbReference type="ChEBI" id="CHEBI:29950"/>
        <dbReference type="ChEBI" id="CHEBI:82612"/>
        <dbReference type="ChEBI" id="CHEBI:137386"/>
        <dbReference type="ChEBI" id="CHEBI:137387"/>
        <dbReference type="EC" id="2.1.1.63"/>
    </reaction>
</comment>
<evidence type="ECO:0000256" key="6">
    <source>
        <dbReference type="ARBA" id="ARBA00022763"/>
    </source>
</evidence>
<dbReference type="InterPro" id="IPR014048">
    <property type="entry name" value="MethylDNA_cys_MeTrfase_DNA-bd"/>
</dbReference>
<protein>
    <recommendedName>
        <fullName evidence="9">Methylated-DNA--protein-cysteine methyltransferase</fullName>
        <ecNumber evidence="9">2.1.1.63</ecNumber>
    </recommendedName>
    <alternativeName>
        <fullName evidence="9">6-O-methylguanine-DNA methyltransferase</fullName>
        <shortName evidence="9">MGMT</shortName>
    </alternativeName>
    <alternativeName>
        <fullName evidence="9">O-6-methylguanine-DNA-alkyltransferase</fullName>
    </alternativeName>
</protein>
<gene>
    <name evidence="12" type="ORF">H8S62_06900</name>
</gene>
<feature type="domain" description="Methylated-DNA-[protein]-cysteine S-methyltransferase DNA binding" evidence="10">
    <location>
        <begin position="71"/>
        <end position="150"/>
    </location>
</feature>
<dbReference type="InterPro" id="IPR001497">
    <property type="entry name" value="MethylDNA_cys_MeTrfase_AS"/>
</dbReference>
<dbReference type="PROSITE" id="PS00374">
    <property type="entry name" value="MGMT"/>
    <property type="match status" value="1"/>
</dbReference>
<evidence type="ECO:0000313" key="12">
    <source>
        <dbReference type="EMBL" id="MBC5736737.1"/>
    </source>
</evidence>
<feature type="active site" description="Nucleophile; methyl group acceptor" evidence="9">
    <location>
        <position position="122"/>
    </location>
</feature>
<dbReference type="InterPro" id="IPR036217">
    <property type="entry name" value="MethylDNA_cys_MeTrfase_DNAb"/>
</dbReference>
<sequence>MNLVAFQTPYGKMGLAEENGALVHLYLPNEGMPRIAEHETALLADGKGQLMEYFAGKRTVFKLPLAPEGTAFRKKVWAALLDIPYGGTISYGELARRVDNPRGVRAVGQANHHNPIPILIPCHRVVGADGSLTGYGGGVELKRALLALEKRA</sequence>
<dbReference type="SUPFAM" id="SSF46767">
    <property type="entry name" value="Methylated DNA-protein cysteine methyltransferase, C-terminal domain"/>
    <property type="match status" value="1"/>
</dbReference>
<comment type="subcellular location">
    <subcellularLocation>
        <location evidence="9">Cytoplasm</location>
    </subcellularLocation>
</comment>
<dbReference type="InterPro" id="IPR036388">
    <property type="entry name" value="WH-like_DNA-bd_sf"/>
</dbReference>
<comment type="miscellaneous">
    <text evidence="9">This enzyme catalyzes only one turnover and therefore is not strictly catalytic. According to one definition, an enzyme is a biocatalyst that acts repeatedly and over many reaction cycles.</text>
</comment>
<evidence type="ECO:0000256" key="3">
    <source>
        <dbReference type="ARBA" id="ARBA00022490"/>
    </source>
</evidence>
<evidence type="ECO:0000256" key="5">
    <source>
        <dbReference type="ARBA" id="ARBA00022679"/>
    </source>
</evidence>
<dbReference type="Gene3D" id="3.30.160.70">
    <property type="entry name" value="Methylated DNA-protein cysteine methyltransferase domain"/>
    <property type="match status" value="1"/>
</dbReference>
<evidence type="ECO:0000256" key="8">
    <source>
        <dbReference type="ARBA" id="ARBA00049348"/>
    </source>
</evidence>
<comment type="catalytic activity">
    <reaction evidence="8 9">
        <text>a 6-O-methyl-2'-deoxyguanosine in DNA + L-cysteinyl-[protein] = S-methyl-L-cysteinyl-[protein] + a 2'-deoxyguanosine in DNA</text>
        <dbReference type="Rhea" id="RHEA:24000"/>
        <dbReference type="Rhea" id="RHEA-COMP:10131"/>
        <dbReference type="Rhea" id="RHEA-COMP:10132"/>
        <dbReference type="Rhea" id="RHEA-COMP:11367"/>
        <dbReference type="Rhea" id="RHEA-COMP:11368"/>
        <dbReference type="ChEBI" id="CHEBI:29950"/>
        <dbReference type="ChEBI" id="CHEBI:82612"/>
        <dbReference type="ChEBI" id="CHEBI:85445"/>
        <dbReference type="ChEBI" id="CHEBI:85448"/>
        <dbReference type="EC" id="2.1.1.63"/>
    </reaction>
</comment>
<evidence type="ECO:0000259" key="11">
    <source>
        <dbReference type="Pfam" id="PF02870"/>
    </source>
</evidence>
<dbReference type="EMBL" id="JACOPQ010000004">
    <property type="protein sequence ID" value="MBC5736737.1"/>
    <property type="molecule type" value="Genomic_DNA"/>
</dbReference>
<dbReference type="EC" id="2.1.1.63" evidence="9"/>
<reference evidence="12" key="1">
    <citation type="submission" date="2020-08" db="EMBL/GenBank/DDBJ databases">
        <title>Genome public.</title>
        <authorList>
            <person name="Liu C."/>
            <person name="Sun Q."/>
        </authorList>
    </citation>
    <scope>NUCLEOTIDE SEQUENCE</scope>
    <source>
        <strain evidence="12">NSJ-52</strain>
    </source>
</reference>
<dbReference type="InterPro" id="IPR036631">
    <property type="entry name" value="MGMT_N_sf"/>
</dbReference>
<evidence type="ECO:0000256" key="9">
    <source>
        <dbReference type="HAMAP-Rule" id="MF_00772"/>
    </source>
</evidence>
<accession>A0A8J6JK41</accession>
<keyword evidence="4 9" id="KW-0489">Methyltransferase</keyword>
<dbReference type="HAMAP" id="MF_00772">
    <property type="entry name" value="OGT"/>
    <property type="match status" value="1"/>
</dbReference>
<dbReference type="GO" id="GO:0006307">
    <property type="term" value="P:DNA alkylation repair"/>
    <property type="evidence" value="ECO:0007669"/>
    <property type="project" value="UniProtKB-UniRule"/>
</dbReference>
<dbReference type="GO" id="GO:0005737">
    <property type="term" value="C:cytoplasm"/>
    <property type="evidence" value="ECO:0007669"/>
    <property type="project" value="UniProtKB-SubCell"/>
</dbReference>
<dbReference type="Pfam" id="PF01035">
    <property type="entry name" value="DNA_binding_1"/>
    <property type="match status" value="1"/>
</dbReference>
<dbReference type="FunFam" id="1.10.10.10:FF:000214">
    <property type="entry name" value="Methylated-DNA--protein-cysteine methyltransferase"/>
    <property type="match status" value="1"/>
</dbReference>
<dbReference type="GO" id="GO:0003908">
    <property type="term" value="F:methylated-DNA-[protein]-cysteine S-methyltransferase activity"/>
    <property type="evidence" value="ECO:0007669"/>
    <property type="project" value="UniProtKB-UniRule"/>
</dbReference>
<dbReference type="InterPro" id="IPR008332">
    <property type="entry name" value="MethylG_MeTrfase_N"/>
</dbReference>
<dbReference type="Gene3D" id="1.10.10.10">
    <property type="entry name" value="Winged helix-like DNA-binding domain superfamily/Winged helix DNA-binding domain"/>
    <property type="match status" value="1"/>
</dbReference>
<proteinExistence type="inferred from homology"/>
<comment type="function">
    <text evidence="9">Involved in the cellular defense against the biological effects of O6-methylguanine (O6-MeG) and O4-methylthymine (O4-MeT) in DNA. Repairs the methylated nucleobase in DNA by stoichiometrically transferring the methyl group to a cysteine residue in the enzyme. This is a suicide reaction: the enzyme is irreversibly inactivated.</text>
</comment>
<evidence type="ECO:0000256" key="7">
    <source>
        <dbReference type="ARBA" id="ARBA00023204"/>
    </source>
</evidence>
<dbReference type="Proteomes" id="UP000607645">
    <property type="component" value="Unassembled WGS sequence"/>
</dbReference>
<evidence type="ECO:0000313" key="13">
    <source>
        <dbReference type="Proteomes" id="UP000607645"/>
    </source>
</evidence>
<dbReference type="SUPFAM" id="SSF53155">
    <property type="entry name" value="Methylated DNA-protein cysteine methyltransferase domain"/>
    <property type="match status" value="1"/>
</dbReference>
<dbReference type="GO" id="GO:0032259">
    <property type="term" value="P:methylation"/>
    <property type="evidence" value="ECO:0007669"/>
    <property type="project" value="UniProtKB-KW"/>
</dbReference>
<dbReference type="PANTHER" id="PTHR10815">
    <property type="entry name" value="METHYLATED-DNA--PROTEIN-CYSTEINE METHYLTRANSFERASE"/>
    <property type="match status" value="1"/>
</dbReference>